<evidence type="ECO:0000313" key="3">
    <source>
        <dbReference type="Proteomes" id="UP000017127"/>
    </source>
</evidence>
<protein>
    <submittedName>
        <fullName evidence="2">NYN domain protein</fullName>
    </submittedName>
</protein>
<accession>U7QKY3</accession>
<evidence type="ECO:0000259" key="1">
    <source>
        <dbReference type="Pfam" id="PF01936"/>
    </source>
</evidence>
<evidence type="ECO:0000313" key="2">
    <source>
        <dbReference type="EMBL" id="ERT07917.1"/>
    </source>
</evidence>
<dbReference type="OrthoDB" id="461172at2"/>
<dbReference type="RefSeq" id="WP_023065874.1">
    <property type="nucleotide sequence ID" value="NZ_AUZM01000016.1"/>
</dbReference>
<dbReference type="GO" id="GO:0004540">
    <property type="term" value="F:RNA nuclease activity"/>
    <property type="evidence" value="ECO:0007669"/>
    <property type="project" value="InterPro"/>
</dbReference>
<dbReference type="Pfam" id="PF01936">
    <property type="entry name" value="NYN"/>
    <property type="match status" value="1"/>
</dbReference>
<feature type="domain" description="NYN" evidence="1">
    <location>
        <begin position="17"/>
        <end position="151"/>
    </location>
</feature>
<dbReference type="EMBL" id="AUZM01000016">
    <property type="protein sequence ID" value="ERT07917.1"/>
    <property type="molecule type" value="Genomic_DNA"/>
</dbReference>
<reference evidence="2 3" key="1">
    <citation type="journal article" date="2013" name="Front. Microbiol.">
        <title>Comparative genomic analyses of the cyanobacterium, Lyngbya aestuarii BL J, a powerful hydrogen producer.</title>
        <authorList>
            <person name="Kothari A."/>
            <person name="Vaughn M."/>
            <person name="Garcia-Pichel F."/>
        </authorList>
    </citation>
    <scope>NUCLEOTIDE SEQUENCE [LARGE SCALE GENOMIC DNA]</scope>
    <source>
        <strain evidence="2 3">BL J</strain>
    </source>
</reference>
<dbReference type="PANTHER" id="PTHR35811:SF1">
    <property type="entry name" value="HTH OST-TYPE DOMAIN-CONTAINING PROTEIN"/>
    <property type="match status" value="1"/>
</dbReference>
<dbReference type="Proteomes" id="UP000017127">
    <property type="component" value="Unassembled WGS sequence"/>
</dbReference>
<sequence length="181" mass="20924">MKVKNNESKNSQKSLAIAIFLDFENVSQFYIASDLLKFARQQGKVVTSKAYSCNWNENHKSHLEFKGFECIQVDNPDKIKNAVDFQIAIDCFKPTRTNSYPEVIILVTGDCYSQIIQQNLKSENRKLIVLARRGSDCHSLKKQVDEFYYIDQLPDLVKNLDYETLQTEAYICYEDAVNCLI</sequence>
<gene>
    <name evidence="2" type="ORF">M595_2093</name>
</gene>
<keyword evidence="3" id="KW-1185">Reference proteome</keyword>
<dbReference type="Gene3D" id="3.40.50.1010">
    <property type="entry name" value="5'-nuclease"/>
    <property type="match status" value="1"/>
</dbReference>
<comment type="caution">
    <text evidence="2">The sequence shown here is derived from an EMBL/GenBank/DDBJ whole genome shotgun (WGS) entry which is preliminary data.</text>
</comment>
<dbReference type="PANTHER" id="PTHR35811">
    <property type="entry name" value="SLR1870 PROTEIN"/>
    <property type="match status" value="1"/>
</dbReference>
<name>U7QKY3_9CYAN</name>
<organism evidence="2 3">
    <name type="scientific">Lyngbya aestuarii BL J</name>
    <dbReference type="NCBI Taxonomy" id="1348334"/>
    <lineage>
        <taxon>Bacteria</taxon>
        <taxon>Bacillati</taxon>
        <taxon>Cyanobacteriota</taxon>
        <taxon>Cyanophyceae</taxon>
        <taxon>Oscillatoriophycideae</taxon>
        <taxon>Oscillatoriales</taxon>
        <taxon>Microcoleaceae</taxon>
        <taxon>Lyngbya</taxon>
    </lineage>
</organism>
<dbReference type="InterPro" id="IPR021139">
    <property type="entry name" value="NYN"/>
</dbReference>
<proteinExistence type="predicted"/>
<dbReference type="AlphaFoldDB" id="U7QKY3"/>